<dbReference type="EMBL" id="KY212106">
    <property type="protein sequence ID" value="ASB29774.1"/>
    <property type="molecule type" value="Genomic_DNA"/>
</dbReference>
<keyword evidence="1" id="KW-0548">Nucleotidyltransferase</keyword>
<gene>
    <name evidence="1" type="primary">orf360</name>
</gene>
<dbReference type="RefSeq" id="YP_009502173.1">
    <property type="nucleotide sequence ID" value="NC_038144.1"/>
</dbReference>
<reference evidence="1" key="1">
    <citation type="submission" date="2016-11" db="EMBL/GenBank/DDBJ databases">
        <title>Complete organellar and ribosomal genomic analysis of the lectotype specimen of the reef forming species Porolithon onkodes (Heydrich) Foslie.</title>
        <authorList>
            <person name="Hughey J.R."/>
            <person name="Gabrielson P.W."/>
        </authorList>
    </citation>
    <scope>NUCLEOTIDE SEQUENCE</scope>
</reference>
<organism evidence="1">
    <name type="scientific">Porolithon onkodes</name>
    <dbReference type="NCBI Taxonomy" id="231751"/>
    <lineage>
        <taxon>Eukaryota</taxon>
        <taxon>Rhodophyta</taxon>
        <taxon>Florideophyceae</taxon>
        <taxon>Corallinophycidae</taxon>
        <taxon>Corallinales</taxon>
        <taxon>Porolithaceae</taxon>
        <taxon>Porolithon</taxon>
    </lineage>
</organism>
<dbReference type="GeneID" id="37507697"/>
<keyword evidence="1" id="KW-0934">Plastid</keyword>
<name>A0A2Z2L1A8_9FLOR</name>
<accession>A0A2Z2L1A8</accession>
<sequence>MLINNCFYFSEMIQVDIRLIKRSILTIQKYIHQEAKKYNKNSIYALQKKILLKKEIILFVLFKILKMIKKKIFFPLYTTRSFMQIIKLRLSHDILLLLLQPKWLVKLERCFFIKKSKQYIAIISQHISKILIKSNDYKKISKIIINPFLDLKTIRLEKWLKKVDDNTSIVRWLYNYLIQQKYIKNTKILIDNLLSLTTNLGLSELFKIIYFTGLEWFLYTNRIDRIIYRKLYIVYQEPNLIIISKKVFINKILQDIGRFIKLQFFNLKKLYCKIYQYSISCLNLYSITVKKTTTSDFVVKPNKQSIKSIMSKIKRNVYCKNEDGYWRVRTDRPVEEVTLFIESLLKSWYNYYFNTLDILDILKLNKIIDDLLYSWQIKKHT</sequence>
<dbReference type="AlphaFoldDB" id="A0A2Z2L1A8"/>
<keyword evidence="1" id="KW-0695">RNA-directed DNA polymerase</keyword>
<keyword evidence="1" id="KW-0808">Transferase</keyword>
<geneLocation type="plastid" evidence="1"/>
<proteinExistence type="predicted"/>
<protein>
    <submittedName>
        <fullName evidence="1">Putative group II intron reverse transcriptase/maturase protein</fullName>
    </submittedName>
</protein>
<evidence type="ECO:0000313" key="1">
    <source>
        <dbReference type="EMBL" id="ASB29774.1"/>
    </source>
</evidence>
<dbReference type="GO" id="GO:0003964">
    <property type="term" value="F:RNA-directed DNA polymerase activity"/>
    <property type="evidence" value="ECO:0007669"/>
    <property type="project" value="UniProtKB-KW"/>
</dbReference>